<keyword evidence="2" id="KW-1185">Reference proteome</keyword>
<accession>A0ABN4AH13</accession>
<organism evidence="1 2">
    <name type="scientific">Rickettsia canadensis str. CA410</name>
    <dbReference type="NCBI Taxonomy" id="1105107"/>
    <lineage>
        <taxon>Bacteria</taxon>
        <taxon>Pseudomonadati</taxon>
        <taxon>Pseudomonadota</taxon>
        <taxon>Alphaproteobacteria</taxon>
        <taxon>Rickettsiales</taxon>
        <taxon>Rickettsiaceae</taxon>
        <taxon>Rickettsieae</taxon>
        <taxon>Rickettsia</taxon>
        <taxon>belli group</taxon>
    </lineage>
</organism>
<sequence>MDAILKIDYVRFESTKISPELYENILNNKKVIYVKNKHKPKEVLKEVNAGIIND</sequence>
<gene>
    <name evidence="1" type="ORF">RCA_04700</name>
</gene>
<dbReference type="EMBL" id="CP003304">
    <property type="protein sequence ID" value="AFB21489.1"/>
    <property type="molecule type" value="Genomic_DNA"/>
</dbReference>
<reference evidence="2" key="1">
    <citation type="submission" date="2012-02" db="EMBL/GenBank/DDBJ databases">
        <title>Complete genome sequence of Rickettsia parkeri strain Portsmouth.</title>
        <authorList>
            <person name="Johnson S.L."/>
            <person name="Munk A.C."/>
            <person name="Han S."/>
            <person name="Bruce D.C."/>
            <person name="Dasch G.A."/>
        </authorList>
    </citation>
    <scope>NUCLEOTIDE SEQUENCE [LARGE SCALE GENOMIC DNA]</scope>
    <source>
        <strain evidence="2">CA410</strain>
    </source>
</reference>
<dbReference type="Proteomes" id="UP000007878">
    <property type="component" value="Chromosome"/>
</dbReference>
<evidence type="ECO:0000313" key="2">
    <source>
        <dbReference type="Proteomes" id="UP000007878"/>
    </source>
</evidence>
<protein>
    <submittedName>
        <fullName evidence="1">Uncharacterized protein</fullName>
    </submittedName>
</protein>
<proteinExistence type="predicted"/>
<evidence type="ECO:0000313" key="1">
    <source>
        <dbReference type="EMBL" id="AFB21489.1"/>
    </source>
</evidence>
<name>A0ABN4AH13_RICCA</name>